<dbReference type="PANTHER" id="PTHR46481">
    <property type="entry name" value="ZINC FINGER BED DOMAIN-CONTAINING PROTEIN 4"/>
    <property type="match status" value="1"/>
</dbReference>
<dbReference type="OrthoDB" id="5088237at2759"/>
<dbReference type="AlphaFoldDB" id="A0A0F7ZF79"/>
<reference evidence="7 8" key="1">
    <citation type="journal article" date="2014" name="Genome Biol. Evol.">
        <title>Comparative genomics and transcriptomics analyses reveal divergent lifestyle features of nematode endoparasitic fungus Hirsutella minnesotensis.</title>
        <authorList>
            <person name="Lai Y."/>
            <person name="Liu K."/>
            <person name="Zhang X."/>
            <person name="Zhang X."/>
            <person name="Li K."/>
            <person name="Wang N."/>
            <person name="Shu C."/>
            <person name="Wu Y."/>
            <person name="Wang C."/>
            <person name="Bushley K.E."/>
            <person name="Xiang M."/>
            <person name="Liu X."/>
        </authorList>
    </citation>
    <scope>NUCLEOTIDE SEQUENCE [LARGE SCALE GENOMIC DNA]</scope>
    <source>
        <strain evidence="7 8">3608</strain>
    </source>
</reference>
<evidence type="ECO:0000256" key="4">
    <source>
        <dbReference type="ARBA" id="ARBA00022833"/>
    </source>
</evidence>
<gene>
    <name evidence="7" type="ORF">HIM_11943</name>
</gene>
<keyword evidence="2" id="KW-0479">Metal-binding</keyword>
<dbReference type="Proteomes" id="UP000054481">
    <property type="component" value="Unassembled WGS sequence"/>
</dbReference>
<proteinExistence type="predicted"/>
<keyword evidence="4" id="KW-0862">Zinc</keyword>
<protein>
    <recommendedName>
        <fullName evidence="6">HAT C-terminal dimerisation domain-containing protein</fullName>
    </recommendedName>
</protein>
<feature type="domain" description="HAT C-terminal dimerisation" evidence="6">
    <location>
        <begin position="317"/>
        <end position="398"/>
    </location>
</feature>
<evidence type="ECO:0000256" key="5">
    <source>
        <dbReference type="ARBA" id="ARBA00023242"/>
    </source>
</evidence>
<evidence type="ECO:0000313" key="7">
    <source>
        <dbReference type="EMBL" id="KJZ68671.1"/>
    </source>
</evidence>
<dbReference type="PANTHER" id="PTHR46481:SF10">
    <property type="entry name" value="ZINC FINGER BED DOMAIN-CONTAINING PROTEIN 39"/>
    <property type="match status" value="1"/>
</dbReference>
<keyword evidence="5" id="KW-0539">Nucleus</keyword>
<dbReference type="EMBL" id="KQ030835">
    <property type="protein sequence ID" value="KJZ68671.1"/>
    <property type="molecule type" value="Genomic_DNA"/>
</dbReference>
<evidence type="ECO:0000256" key="2">
    <source>
        <dbReference type="ARBA" id="ARBA00022723"/>
    </source>
</evidence>
<comment type="subcellular location">
    <subcellularLocation>
        <location evidence="1">Nucleus</location>
    </subcellularLocation>
</comment>
<dbReference type="InterPro" id="IPR012337">
    <property type="entry name" value="RNaseH-like_sf"/>
</dbReference>
<evidence type="ECO:0000256" key="3">
    <source>
        <dbReference type="ARBA" id="ARBA00022771"/>
    </source>
</evidence>
<evidence type="ECO:0000256" key="1">
    <source>
        <dbReference type="ARBA" id="ARBA00004123"/>
    </source>
</evidence>
<dbReference type="GO" id="GO:0046983">
    <property type="term" value="F:protein dimerization activity"/>
    <property type="evidence" value="ECO:0007669"/>
    <property type="project" value="InterPro"/>
</dbReference>
<sequence>MSFSSATLGRHLNLLYRLLSEQPGWIQSGYHFRDAFQFARQSFNWGPTSKITNMQRQEFESLLQRGFNELQQVRDAAIAELILKHRQQWEQSSRSSKTGILRRTAKVPRICLEENQLTVKDWEVLEHLAKLLGYYEDAVKTLEGDGQQRKRKRGWVGSYGNIWEVVQGFEFVLEALEEYKLRVADIPDSEHFRININLGWEKLNKYYCRLDETPIYYAALALHPAFRWGYFENEWKGNAEWVKTAKQMVREVWETDYRQLPIGRAAVDEERAIKRQKRYYNPFEAFCERGRSTSRINTLVKDEESLPDRSDLHADELESWQSSPEDGDSDVRDPIGYWHERKRQYPRLSRMALDFLTIQPMSAECERLFSAAGRMVTPLRSQLDAETIGMCQVLRSWLRAGVIDDLDVMLIPVNESSDSSEAVGDVKHHGQALGPRQDHGYVVVVAEANRHRFVVPVDERMVATDGEQAVVAQPRRIDNLPGCSEPASRSPALVRVVVGEALQRILDAGVGVGMDLAAVRDEVGLGVKGRRQGLGVVHHLLDGVDRLPLLANGLSGLHEDAPRTSQDREDFETPESPIWTARITSAMAERANWNP</sequence>
<dbReference type="InterPro" id="IPR008906">
    <property type="entry name" value="HATC_C_dom"/>
</dbReference>
<dbReference type="GO" id="GO:0008270">
    <property type="term" value="F:zinc ion binding"/>
    <property type="evidence" value="ECO:0007669"/>
    <property type="project" value="UniProtKB-KW"/>
</dbReference>
<accession>A0A0F7ZF79</accession>
<organism evidence="7 8">
    <name type="scientific">Hirsutella minnesotensis 3608</name>
    <dbReference type="NCBI Taxonomy" id="1043627"/>
    <lineage>
        <taxon>Eukaryota</taxon>
        <taxon>Fungi</taxon>
        <taxon>Dikarya</taxon>
        <taxon>Ascomycota</taxon>
        <taxon>Pezizomycotina</taxon>
        <taxon>Sordariomycetes</taxon>
        <taxon>Hypocreomycetidae</taxon>
        <taxon>Hypocreales</taxon>
        <taxon>Ophiocordycipitaceae</taxon>
        <taxon>Hirsutella</taxon>
    </lineage>
</organism>
<evidence type="ECO:0000313" key="8">
    <source>
        <dbReference type="Proteomes" id="UP000054481"/>
    </source>
</evidence>
<dbReference type="InterPro" id="IPR052035">
    <property type="entry name" value="ZnF_BED_domain_contain"/>
</dbReference>
<evidence type="ECO:0000259" key="6">
    <source>
        <dbReference type="Pfam" id="PF05699"/>
    </source>
</evidence>
<name>A0A0F7ZF79_9HYPO</name>
<keyword evidence="8" id="KW-1185">Reference proteome</keyword>
<keyword evidence="3" id="KW-0863">Zinc-finger</keyword>
<dbReference type="Pfam" id="PF05699">
    <property type="entry name" value="Dimer_Tnp_hAT"/>
    <property type="match status" value="1"/>
</dbReference>
<dbReference type="GO" id="GO:0005634">
    <property type="term" value="C:nucleus"/>
    <property type="evidence" value="ECO:0007669"/>
    <property type="project" value="UniProtKB-SubCell"/>
</dbReference>
<dbReference type="SUPFAM" id="SSF53098">
    <property type="entry name" value="Ribonuclease H-like"/>
    <property type="match status" value="1"/>
</dbReference>